<evidence type="ECO:0000313" key="12">
    <source>
        <dbReference type="EMBL" id="AZF80682.1"/>
    </source>
</evidence>
<evidence type="ECO:0000313" key="11">
    <source>
        <dbReference type="EMBL" id="AZF78077.1"/>
    </source>
</evidence>
<evidence type="ECO:0000313" key="24">
    <source>
        <dbReference type="Proteomes" id="UP000275843"/>
    </source>
</evidence>
<dbReference type="Proteomes" id="UP000278715">
    <property type="component" value="Chromosome"/>
</dbReference>
<dbReference type="Proteomes" id="UP000076770">
    <property type="component" value="Chromosome i"/>
</dbReference>
<dbReference type="EMBL" id="CP011055">
    <property type="protein sequence ID" value="AKA73106.1"/>
    <property type="molecule type" value="Genomic_DNA"/>
</dbReference>
<reference evidence="20 21" key="4">
    <citation type="journal article" date="2018" name="Proc. Natl. Acad. Sci. U.S.A.">
        <title>Nonmutational mechanism of inheritance in the Archaeon Sulfolobus solfataricus.</title>
        <authorList>
            <person name="Payne S."/>
            <person name="McCarthy S."/>
            <person name="Johnson T."/>
            <person name="North E."/>
            <person name="Blum P."/>
        </authorList>
    </citation>
    <scope>NUCLEOTIDE SEQUENCE [LARGE SCALE GENOMIC DNA]</scope>
    <source>
        <strain evidence="8 20">SARC-H</strain>
        <strain evidence="9 24">SARC-I</strain>
        <strain evidence="11 25">SARC-N</strain>
        <strain evidence="12 26">SARC-O</strain>
        <strain evidence="13 21">SUL120</strain>
        <strain evidence="7 22">SULG</strain>
        <strain evidence="10 23">SULM</strain>
    </source>
</reference>
<sequence length="288" mass="32558">MVRYVSFYVGNLRKIGVVEGNYVYEISEIGKEEERGNSYRLDEINVDIPIQPSAIICTLVNSPKMVGVNDKNEAKEMVKSPKFFIKLPTVAIAHRQPIISPPDAIRPEVEIGVITRFKMKDVSRSDVKKYILGYTVFNDITYPPGLKEDSYYAMRRDPTDGNVKKLLMRGTHFRNKVRDTFAPIGPYIVTEEEIGDVNSLRMRSYYNGELVQDGYSSEFIFSIEEILSELSKIVTIPPFSVISTGSIGYTNVSDASEFNLKPIESALMVAEVEKIGRLENPIKIYKSS</sequence>
<evidence type="ECO:0000313" key="4">
    <source>
        <dbReference type="EMBL" id="AKA73106.1"/>
    </source>
</evidence>
<dbReference type="Proteomes" id="UP000033106">
    <property type="component" value="Chromosome"/>
</dbReference>
<dbReference type="EMBL" id="CP050869">
    <property type="protein sequence ID" value="QPG50098.1"/>
    <property type="molecule type" value="Genomic_DNA"/>
</dbReference>
<dbReference type="AlphaFoldDB" id="A0A0E3GW58"/>
<evidence type="ECO:0000313" key="27">
    <source>
        <dbReference type="Proteomes" id="UP000594632"/>
    </source>
</evidence>
<protein>
    <submittedName>
        <fullName evidence="15">2-hydroxyhepta-2,4-diene-1,7-dioate isomerase</fullName>
    </submittedName>
    <submittedName>
        <fullName evidence="6">FAA hydrolase family protein</fullName>
    </submittedName>
    <submittedName>
        <fullName evidence="14">Fumarylacetoacetate hydrolase family protein</fullName>
    </submittedName>
</protein>
<dbReference type="PATRIC" id="fig|2287.6.peg.762"/>
<dbReference type="KEGG" id="ssof:SULC_0728"/>
<reference evidence="15" key="2">
    <citation type="submission" date="2016-04" db="EMBL/GenBank/DDBJ databases">
        <authorList>
            <person name="Evans L.H."/>
            <person name="Alamgir A."/>
            <person name="Owens N."/>
            <person name="Weber N.D."/>
            <person name="Virtaneva K."/>
            <person name="Barbian K."/>
            <person name="Babar A."/>
            <person name="Rosenke K."/>
        </authorList>
    </citation>
    <scope>NUCLEOTIDE SEQUENCE</scope>
    <source>
        <strain evidence="15">P1</strain>
    </source>
</reference>
<evidence type="ECO:0000259" key="3">
    <source>
        <dbReference type="Pfam" id="PF01557"/>
    </source>
</evidence>
<gene>
    <name evidence="14" type="ORF">HFC64_09975</name>
    <name evidence="15" type="ORF">SSOP1_3040</name>
    <name evidence="6" type="ORF">SULA_0728</name>
    <name evidence="4" type="ORF">SULB_0730</name>
    <name evidence="5" type="ORF">SULC_0728</name>
    <name evidence="7" type="ORF">SULG_03705</name>
    <name evidence="8" type="ORF">SULH_03705</name>
    <name evidence="9" type="ORF">SULI_03705</name>
    <name evidence="10" type="ORF">SULM_03705</name>
    <name evidence="11" type="ORF">SULN_03705</name>
    <name evidence="12" type="ORF">SULO_03715</name>
    <name evidence="13" type="ORF">SULZ_03750</name>
</gene>
<feature type="domain" description="Fumarylacetoacetase-like C-terminal" evidence="3">
    <location>
        <begin position="55"/>
        <end position="282"/>
    </location>
</feature>
<evidence type="ECO:0000256" key="2">
    <source>
        <dbReference type="ARBA" id="ARBA00022723"/>
    </source>
</evidence>
<evidence type="ECO:0000313" key="21">
    <source>
        <dbReference type="Proteomes" id="UP000269431"/>
    </source>
</evidence>
<dbReference type="EMBL" id="CP033241">
    <property type="protein sequence ID" value="AZF83289.1"/>
    <property type="molecule type" value="Genomic_DNA"/>
</dbReference>
<evidence type="ECO:0000313" key="16">
    <source>
        <dbReference type="Proteomes" id="UP000033057"/>
    </source>
</evidence>
<reference evidence="19" key="3">
    <citation type="submission" date="2016-04" db="EMBL/GenBank/DDBJ databases">
        <authorList>
            <person name="Shah S.A."/>
            <person name="Garrett R.A."/>
        </authorList>
    </citation>
    <scope>NUCLEOTIDE SEQUENCE [LARGE SCALE GENOMIC DNA]</scope>
    <source>
        <strain evidence="19">ATCC 35091 / DSM 1616 / JCM 8930 / NBRC 15331 / P1</strain>
    </source>
</reference>
<reference evidence="14 27" key="6">
    <citation type="journal article" date="2020" name="Nat. Commun.">
        <title>The structures of two archaeal type IV pili illuminate evolutionary relationships.</title>
        <authorList>
            <person name="Wang F."/>
            <person name="Baquero D.P."/>
            <person name="Su Z."/>
            <person name="Beltran L.C."/>
            <person name="Prangishvili D."/>
            <person name="Krupovic M."/>
            <person name="Egelman E.H."/>
        </authorList>
    </citation>
    <scope>NUCLEOTIDE SEQUENCE [LARGE SCALE GENOMIC DNA]</scope>
    <source>
        <strain evidence="14 27">POZ149</strain>
    </source>
</reference>
<keyword evidence="2" id="KW-0479">Metal-binding</keyword>
<dbReference type="PANTHER" id="PTHR42796:SF4">
    <property type="entry name" value="FUMARYLACETOACETATE HYDROLASE DOMAIN-CONTAINING PROTEIN 2A"/>
    <property type="match status" value="1"/>
</dbReference>
<dbReference type="GO" id="GO:0016853">
    <property type="term" value="F:isomerase activity"/>
    <property type="evidence" value="ECO:0007669"/>
    <property type="project" value="UniProtKB-KW"/>
</dbReference>
<evidence type="ECO:0000313" key="18">
    <source>
        <dbReference type="Proteomes" id="UP000033106"/>
    </source>
</evidence>
<evidence type="ECO:0000313" key="23">
    <source>
        <dbReference type="Proteomes" id="UP000273443"/>
    </source>
</evidence>
<dbReference type="InterPro" id="IPR036663">
    <property type="entry name" value="Fumarylacetoacetase_C_sf"/>
</dbReference>
<dbReference type="Proteomes" id="UP000273194">
    <property type="component" value="Chromosome"/>
</dbReference>
<keyword evidence="15" id="KW-0413">Isomerase</keyword>
<dbReference type="InterPro" id="IPR051121">
    <property type="entry name" value="FAH"/>
</dbReference>
<evidence type="ECO:0000313" key="15">
    <source>
        <dbReference type="EMBL" id="SAI86594.1"/>
    </source>
</evidence>
<reference evidence="16 17" key="1">
    <citation type="journal article" date="2015" name="Genome Announc.">
        <title>Complete Genome Sequence of Sulfolobus solfataricus Strain 98/2 and Evolved Derivatives.</title>
        <authorList>
            <person name="McCarthy S."/>
            <person name="Gradnigo J."/>
            <person name="Johnson T."/>
            <person name="Payne S."/>
            <person name="Lipzen A."/>
            <person name="Martin J."/>
            <person name="Schackwitz W."/>
            <person name="Moriyama E."/>
            <person name="Blum P."/>
        </authorList>
    </citation>
    <scope>NUCLEOTIDE SEQUENCE [LARGE SCALE GENOMIC DNA]</scope>
    <source>
        <strain evidence="16">98/2 SULC</strain>
        <strain evidence="4">SARC-B</strain>
        <strain evidence="5">SARC-C</strain>
        <strain evidence="6 18">SULA</strain>
        <strain evidence="17">SULB</strain>
    </source>
</reference>
<dbReference type="OMA" id="FQAMEAN"/>
<keyword evidence="6" id="KW-0378">Hydrolase</keyword>
<evidence type="ECO:0000313" key="17">
    <source>
        <dbReference type="Proteomes" id="UP000033085"/>
    </source>
</evidence>
<evidence type="ECO:0000313" key="13">
    <source>
        <dbReference type="EMBL" id="AZF83289.1"/>
    </source>
</evidence>
<dbReference type="GO" id="GO:0046872">
    <property type="term" value="F:metal ion binding"/>
    <property type="evidence" value="ECO:0007669"/>
    <property type="project" value="UniProtKB-KW"/>
</dbReference>
<evidence type="ECO:0000313" key="10">
    <source>
        <dbReference type="EMBL" id="AZF75469.1"/>
    </source>
</evidence>
<dbReference type="KEGG" id="ssol:SULB_0730"/>
<dbReference type="GeneID" id="1452964"/>
<dbReference type="Proteomes" id="UP000267993">
    <property type="component" value="Chromosome"/>
</dbReference>
<dbReference type="PANTHER" id="PTHR42796">
    <property type="entry name" value="FUMARYLACETOACETATE HYDROLASE DOMAIN-CONTAINING PROTEIN 2A-RELATED"/>
    <property type="match status" value="1"/>
</dbReference>
<comment type="similarity">
    <text evidence="1">Belongs to the FAH family.</text>
</comment>
<evidence type="ECO:0000256" key="1">
    <source>
        <dbReference type="ARBA" id="ARBA00010211"/>
    </source>
</evidence>
<dbReference type="Gene3D" id="3.90.850.10">
    <property type="entry name" value="Fumarylacetoacetase-like, C-terminal domain"/>
    <property type="match status" value="1"/>
</dbReference>
<dbReference type="EMBL" id="CP033238">
    <property type="protein sequence ID" value="AZF75469.1"/>
    <property type="molecule type" value="Genomic_DNA"/>
</dbReference>
<dbReference type="OrthoDB" id="6242at2157"/>
<evidence type="ECO:0000313" key="25">
    <source>
        <dbReference type="Proteomes" id="UP000278715"/>
    </source>
</evidence>
<dbReference type="SUPFAM" id="SSF56529">
    <property type="entry name" value="FAH"/>
    <property type="match status" value="1"/>
</dbReference>
<dbReference type="GO" id="GO:0044281">
    <property type="term" value="P:small molecule metabolic process"/>
    <property type="evidence" value="ECO:0007669"/>
    <property type="project" value="UniProtKB-ARBA"/>
</dbReference>
<dbReference type="EMBL" id="CP033236">
    <property type="protein sequence ID" value="AZF70225.1"/>
    <property type="molecule type" value="Genomic_DNA"/>
</dbReference>
<evidence type="ECO:0000313" key="8">
    <source>
        <dbReference type="EMBL" id="AZF70225.1"/>
    </source>
</evidence>
<dbReference type="EMBL" id="CP033239">
    <property type="protein sequence ID" value="AZF78077.1"/>
    <property type="molecule type" value="Genomic_DNA"/>
</dbReference>
<evidence type="ECO:0000313" key="22">
    <source>
        <dbReference type="Proteomes" id="UP000273194"/>
    </source>
</evidence>
<evidence type="ECO:0000313" key="6">
    <source>
        <dbReference type="EMBL" id="AKA78496.1"/>
    </source>
</evidence>
<dbReference type="Proteomes" id="UP000273443">
    <property type="component" value="Chromosome"/>
</dbReference>
<dbReference type="Proteomes" id="UP000033085">
    <property type="component" value="Chromosome"/>
</dbReference>
<dbReference type="EMBL" id="CP033240">
    <property type="protein sequence ID" value="AZF80682.1"/>
    <property type="molecule type" value="Genomic_DNA"/>
</dbReference>
<dbReference type="EMBL" id="CP033235">
    <property type="protein sequence ID" value="AZF67605.1"/>
    <property type="molecule type" value="Genomic_DNA"/>
</dbReference>
<dbReference type="Proteomes" id="UP000033057">
    <property type="component" value="Chromosome"/>
</dbReference>
<accession>A0A0E3GW58</accession>
<dbReference type="InterPro" id="IPR011234">
    <property type="entry name" value="Fumarylacetoacetase-like_C"/>
</dbReference>
<dbReference type="Proteomes" id="UP000282269">
    <property type="component" value="Chromosome"/>
</dbReference>
<dbReference type="Proteomes" id="UP000594632">
    <property type="component" value="Chromosome"/>
</dbReference>
<dbReference type="Proteomes" id="UP000275843">
    <property type="component" value="Chromosome"/>
</dbReference>
<dbReference type="GO" id="GO:0016787">
    <property type="term" value="F:hydrolase activity"/>
    <property type="evidence" value="ECO:0007669"/>
    <property type="project" value="UniProtKB-KW"/>
</dbReference>
<evidence type="ECO:0000313" key="20">
    <source>
        <dbReference type="Proteomes" id="UP000267993"/>
    </source>
</evidence>
<dbReference type="KEGG" id="ssoa:SULA_0728"/>
<organism evidence="6 18">
    <name type="scientific">Saccharolobus solfataricus</name>
    <name type="common">Sulfolobus solfataricus</name>
    <dbReference type="NCBI Taxonomy" id="2287"/>
    <lineage>
        <taxon>Archaea</taxon>
        <taxon>Thermoproteota</taxon>
        <taxon>Thermoprotei</taxon>
        <taxon>Sulfolobales</taxon>
        <taxon>Sulfolobaceae</taxon>
        <taxon>Saccharolobus</taxon>
    </lineage>
</organism>
<dbReference type="EMBL" id="CP011057">
    <property type="protein sequence ID" value="AKA78496.1"/>
    <property type="molecule type" value="Genomic_DNA"/>
</dbReference>
<dbReference type="GeneID" id="44128667"/>
<reference evidence="6" key="5">
    <citation type="submission" date="2018-10" db="EMBL/GenBank/DDBJ databases">
        <authorList>
            <person name="McCarthy S."/>
            <person name="Gradnigo J."/>
            <person name="Johnson T."/>
            <person name="Payne S."/>
            <person name="Lipzen A."/>
            <person name="Schackwitz W."/>
            <person name="Martin J."/>
            <person name="Moriyama E."/>
            <person name="Blum P."/>
        </authorList>
    </citation>
    <scope>NUCLEOTIDE SEQUENCE</scope>
    <source>
        <strain evidence="4">SARC-B</strain>
        <strain evidence="5">SARC-C</strain>
        <strain evidence="6">SULA</strain>
    </source>
</reference>
<evidence type="ECO:0000313" key="14">
    <source>
        <dbReference type="EMBL" id="QPG50098.1"/>
    </source>
</evidence>
<dbReference type="Pfam" id="PF01557">
    <property type="entry name" value="FAA_hydrolase"/>
    <property type="match status" value="1"/>
</dbReference>
<dbReference type="EMBL" id="CP011056">
    <property type="protein sequence ID" value="AKA75804.1"/>
    <property type="molecule type" value="Genomic_DNA"/>
</dbReference>
<name>A0A0E3GW58_SACSO</name>
<proteinExistence type="inferred from homology"/>
<evidence type="ECO:0000313" key="9">
    <source>
        <dbReference type="EMBL" id="AZF72845.1"/>
    </source>
</evidence>
<evidence type="ECO:0000313" key="7">
    <source>
        <dbReference type="EMBL" id="AZF67605.1"/>
    </source>
</evidence>
<dbReference type="EMBL" id="LT549890">
    <property type="protein sequence ID" value="SAI86594.1"/>
    <property type="molecule type" value="Genomic_DNA"/>
</dbReference>
<dbReference type="RefSeq" id="WP_009992607.1">
    <property type="nucleotide sequence ID" value="NZ_CP011055.2"/>
</dbReference>
<evidence type="ECO:0000313" key="5">
    <source>
        <dbReference type="EMBL" id="AKA75804.1"/>
    </source>
</evidence>
<dbReference type="EMBL" id="CP033237">
    <property type="protein sequence ID" value="AZF72845.1"/>
    <property type="molecule type" value="Genomic_DNA"/>
</dbReference>
<evidence type="ECO:0000313" key="19">
    <source>
        <dbReference type="Proteomes" id="UP000076770"/>
    </source>
</evidence>
<evidence type="ECO:0000313" key="26">
    <source>
        <dbReference type="Proteomes" id="UP000282269"/>
    </source>
</evidence>
<dbReference type="Proteomes" id="UP000269431">
    <property type="component" value="Chromosome"/>
</dbReference>